<dbReference type="Proteomes" id="UP000606172">
    <property type="component" value="Unassembled WGS sequence"/>
</dbReference>
<evidence type="ECO:0000313" key="1">
    <source>
        <dbReference type="EMBL" id="GII93707.1"/>
    </source>
</evidence>
<dbReference type="AlphaFoldDB" id="A0A919V8X6"/>
<dbReference type="EMBL" id="BOOW01000026">
    <property type="protein sequence ID" value="GII93707.1"/>
    <property type="molecule type" value="Genomic_DNA"/>
</dbReference>
<dbReference type="InterPro" id="IPR016195">
    <property type="entry name" value="Pol/histidinol_Pase-like"/>
</dbReference>
<reference evidence="1" key="1">
    <citation type="submission" date="2021-01" db="EMBL/GenBank/DDBJ databases">
        <title>Whole genome shotgun sequence of Sinosporangium siamense NBRC 109515.</title>
        <authorList>
            <person name="Komaki H."/>
            <person name="Tamura T."/>
        </authorList>
    </citation>
    <scope>NUCLEOTIDE SEQUENCE</scope>
    <source>
        <strain evidence="1">NBRC 109515</strain>
    </source>
</reference>
<evidence type="ECO:0000313" key="2">
    <source>
        <dbReference type="Proteomes" id="UP000606172"/>
    </source>
</evidence>
<sequence>MDPLLPEPVADMLGDYRALLAGHGMTWGEPLLAYVAFMPYQRFLPDTGPLWQRVMAVLPAGAADDLDEAVAALPLDALFRDVLDGALPYGLHALRLTPQGARAEGAPRAVLDTRPLPLTLLVDSSLDTAAVVEVGGARHEIPPRGARLLDTDTSARLTVDGAEVAAGFTRRAARASLRLRAGFPCRWTVVGAGGQGYRPDGVRERRDAHGLPYFHGDDLVLPVPAEPLTVRVARGMEYGTAEVAVHPEPGRETLVELRPERLYDAPARGWYGGDLHVHLNWAGDLVALPAEAGAQQLGEDLHVLNLVAGNVSGPRVYDREALEHWAGRDLPWSDATHVARMGVEHRSDLLGHVHAFGLTAPPALYHSGFAGDHDWPPPSTACRELRALGATLGYAHSFHTPIGDDAPAVAVMGTRSRECSARAIVIDAALGLVDGIEILHFSSALGTAAVYRRLLGAGNRLAALAGSDTKISFSRQQLCSSPPGWVRVYAQVEGALDAESYKDALRAGRTFVTTGPWLELSVDGAGPGETLDVRPGTVVRARARVVGPEVETLEIRTADGVVATGASDELSVELAVEEPTYVVAVALGGPHPRSLYRHVYAHTSPVHLDVESRRTARPQDVRWCLAWLDHLEELIRKRGRFSADGQLHDHLDLLDQARAVYRARL</sequence>
<accession>A0A919V8X6</accession>
<gene>
    <name evidence="1" type="ORF">Ssi02_39380</name>
</gene>
<name>A0A919V8X6_9ACTN</name>
<comment type="caution">
    <text evidence="1">The sequence shown here is derived from an EMBL/GenBank/DDBJ whole genome shotgun (WGS) entry which is preliminary data.</text>
</comment>
<protein>
    <submittedName>
        <fullName evidence="1">Uncharacterized protein</fullName>
    </submittedName>
</protein>
<dbReference type="Gene3D" id="3.20.20.140">
    <property type="entry name" value="Metal-dependent hydrolases"/>
    <property type="match status" value="1"/>
</dbReference>
<dbReference type="SUPFAM" id="SSF89550">
    <property type="entry name" value="PHP domain-like"/>
    <property type="match status" value="1"/>
</dbReference>
<organism evidence="1 2">
    <name type="scientific">Sinosporangium siamense</name>
    <dbReference type="NCBI Taxonomy" id="1367973"/>
    <lineage>
        <taxon>Bacteria</taxon>
        <taxon>Bacillati</taxon>
        <taxon>Actinomycetota</taxon>
        <taxon>Actinomycetes</taxon>
        <taxon>Streptosporangiales</taxon>
        <taxon>Streptosporangiaceae</taxon>
        <taxon>Sinosporangium</taxon>
    </lineage>
</organism>
<keyword evidence="2" id="KW-1185">Reference proteome</keyword>
<dbReference type="NCBIfam" id="NF038032">
    <property type="entry name" value="CehA_McbA_metalo"/>
    <property type="match status" value="1"/>
</dbReference>
<proteinExistence type="predicted"/>